<feature type="domain" description="ABM" evidence="1">
    <location>
        <begin position="8"/>
        <end position="97"/>
    </location>
</feature>
<dbReference type="PANTHER" id="PTHR33336:SF15">
    <property type="entry name" value="ABM DOMAIN-CONTAINING PROTEIN"/>
    <property type="match status" value="1"/>
</dbReference>
<dbReference type="InterPro" id="IPR050744">
    <property type="entry name" value="AI-2_Isomerase_LsrG"/>
</dbReference>
<evidence type="ECO:0000313" key="2">
    <source>
        <dbReference type="EMBL" id="MFC4296133.1"/>
    </source>
</evidence>
<dbReference type="InterPro" id="IPR007138">
    <property type="entry name" value="ABM_dom"/>
</dbReference>
<keyword evidence="2" id="KW-0560">Oxidoreductase</keyword>
<dbReference type="EC" id="1.-.-.-" evidence="2"/>
<name>A0ABV8RRV4_9SPHN</name>
<dbReference type="InterPro" id="IPR011008">
    <property type="entry name" value="Dimeric_a/b-barrel"/>
</dbReference>
<keyword evidence="3" id="KW-1185">Reference proteome</keyword>
<sequence length="105" mass="11613">MGEDRTVVIVMGSFRIPVENLDRARPMMARVIAATRAEPGCVSYSYAEDMVDAGLIRVSEEWTDEAAVKSHAQSAHMAQWVAERTTLGLSERNIKLYSANEGRAL</sequence>
<dbReference type="Pfam" id="PF03992">
    <property type="entry name" value="ABM"/>
    <property type="match status" value="1"/>
</dbReference>
<dbReference type="PANTHER" id="PTHR33336">
    <property type="entry name" value="QUINOL MONOOXYGENASE YGIN-RELATED"/>
    <property type="match status" value="1"/>
</dbReference>
<gene>
    <name evidence="2" type="ORF">ACFO0A_13820</name>
</gene>
<dbReference type="PROSITE" id="PS51725">
    <property type="entry name" value="ABM"/>
    <property type="match status" value="1"/>
</dbReference>
<reference evidence="3" key="1">
    <citation type="journal article" date="2019" name="Int. J. Syst. Evol. Microbiol.">
        <title>The Global Catalogue of Microorganisms (GCM) 10K type strain sequencing project: providing services to taxonomists for standard genome sequencing and annotation.</title>
        <authorList>
            <consortium name="The Broad Institute Genomics Platform"/>
            <consortium name="The Broad Institute Genome Sequencing Center for Infectious Disease"/>
            <person name="Wu L."/>
            <person name="Ma J."/>
        </authorList>
    </citation>
    <scope>NUCLEOTIDE SEQUENCE [LARGE SCALE GENOMIC DNA]</scope>
    <source>
        <strain evidence="3">CGMCC 1.12989</strain>
    </source>
</reference>
<protein>
    <submittedName>
        <fullName evidence="2">Quinol monooxygenase</fullName>
        <ecNumber evidence="2">1.-.-.-</ecNumber>
    </submittedName>
</protein>
<evidence type="ECO:0000313" key="3">
    <source>
        <dbReference type="Proteomes" id="UP001595828"/>
    </source>
</evidence>
<dbReference type="SUPFAM" id="SSF54909">
    <property type="entry name" value="Dimeric alpha+beta barrel"/>
    <property type="match status" value="1"/>
</dbReference>
<proteinExistence type="predicted"/>
<keyword evidence="2" id="KW-0503">Monooxygenase</keyword>
<evidence type="ECO:0000259" key="1">
    <source>
        <dbReference type="PROSITE" id="PS51725"/>
    </source>
</evidence>
<dbReference type="EMBL" id="JBHSDR010000006">
    <property type="protein sequence ID" value="MFC4296133.1"/>
    <property type="molecule type" value="Genomic_DNA"/>
</dbReference>
<dbReference type="Proteomes" id="UP001595828">
    <property type="component" value="Unassembled WGS sequence"/>
</dbReference>
<accession>A0ABV8RRV4</accession>
<organism evidence="2 3">
    <name type="scientific">Novosphingobium tardum</name>
    <dbReference type="NCBI Taxonomy" id="1538021"/>
    <lineage>
        <taxon>Bacteria</taxon>
        <taxon>Pseudomonadati</taxon>
        <taxon>Pseudomonadota</taxon>
        <taxon>Alphaproteobacteria</taxon>
        <taxon>Sphingomonadales</taxon>
        <taxon>Sphingomonadaceae</taxon>
        <taxon>Novosphingobium</taxon>
    </lineage>
</organism>
<comment type="caution">
    <text evidence="2">The sequence shown here is derived from an EMBL/GenBank/DDBJ whole genome shotgun (WGS) entry which is preliminary data.</text>
</comment>
<dbReference type="RefSeq" id="WP_379539583.1">
    <property type="nucleotide sequence ID" value="NZ_JBHSDR010000006.1"/>
</dbReference>
<dbReference type="GO" id="GO:0004497">
    <property type="term" value="F:monooxygenase activity"/>
    <property type="evidence" value="ECO:0007669"/>
    <property type="project" value="UniProtKB-KW"/>
</dbReference>
<dbReference type="Gene3D" id="3.30.70.100">
    <property type="match status" value="1"/>
</dbReference>